<organism evidence="1">
    <name type="scientific">Oppiella nova</name>
    <dbReference type="NCBI Taxonomy" id="334625"/>
    <lineage>
        <taxon>Eukaryota</taxon>
        <taxon>Metazoa</taxon>
        <taxon>Ecdysozoa</taxon>
        <taxon>Arthropoda</taxon>
        <taxon>Chelicerata</taxon>
        <taxon>Arachnida</taxon>
        <taxon>Acari</taxon>
        <taxon>Acariformes</taxon>
        <taxon>Sarcoptiformes</taxon>
        <taxon>Oribatida</taxon>
        <taxon>Brachypylina</taxon>
        <taxon>Oppioidea</taxon>
        <taxon>Oppiidae</taxon>
        <taxon>Oppiella</taxon>
    </lineage>
</organism>
<dbReference type="InterPro" id="IPR002347">
    <property type="entry name" value="SDR_fam"/>
</dbReference>
<dbReference type="Pfam" id="PF00106">
    <property type="entry name" value="adh_short"/>
    <property type="match status" value="1"/>
</dbReference>
<gene>
    <name evidence="1" type="ORF">ONB1V03_LOCUS22578</name>
</gene>
<proteinExistence type="predicted"/>
<evidence type="ECO:0000313" key="1">
    <source>
        <dbReference type="EMBL" id="CAD7666026.1"/>
    </source>
</evidence>
<dbReference type="PANTHER" id="PTHR43975">
    <property type="entry name" value="ZGC:101858"/>
    <property type="match status" value="1"/>
</dbReference>
<reference evidence="1" key="1">
    <citation type="submission" date="2020-11" db="EMBL/GenBank/DDBJ databases">
        <authorList>
            <person name="Tran Van P."/>
        </authorList>
    </citation>
    <scope>NUCLEOTIDE SEQUENCE</scope>
</reference>
<dbReference type="OrthoDB" id="6420014at2759"/>
<sequence length="102" mass="11056">MNVNLRSVFHLMQLSIPHLRQTKGAIVNVSSVTGLRAFPGVLAYNLSKAGLDQLTRTAALELAADGVRVNAVNPGVIVTEVHKRGGMGDQEYEKFLEHSKTT</sequence>
<dbReference type="EMBL" id="CAJPVJ010051407">
    <property type="protein sequence ID" value="CAG2183157.1"/>
    <property type="molecule type" value="Genomic_DNA"/>
</dbReference>
<protein>
    <submittedName>
        <fullName evidence="1">Uncharacterized protein</fullName>
    </submittedName>
</protein>
<accession>A0A7R9MVJ6</accession>
<dbReference type="InterPro" id="IPR036291">
    <property type="entry name" value="NAD(P)-bd_dom_sf"/>
</dbReference>
<dbReference type="Proteomes" id="UP000728032">
    <property type="component" value="Unassembled WGS sequence"/>
</dbReference>
<dbReference type="AlphaFoldDB" id="A0A7R9MVJ6"/>
<keyword evidence="2" id="KW-1185">Reference proteome</keyword>
<dbReference type="PRINTS" id="PR00081">
    <property type="entry name" value="GDHRDH"/>
</dbReference>
<evidence type="ECO:0000313" key="2">
    <source>
        <dbReference type="Proteomes" id="UP000728032"/>
    </source>
</evidence>
<dbReference type="PRINTS" id="PR00080">
    <property type="entry name" value="SDRFAMILY"/>
</dbReference>
<dbReference type="SUPFAM" id="SSF51735">
    <property type="entry name" value="NAD(P)-binding Rossmann-fold domains"/>
    <property type="match status" value="1"/>
</dbReference>
<dbReference type="EMBL" id="OC966232">
    <property type="protein sequence ID" value="CAD7666026.1"/>
    <property type="molecule type" value="Genomic_DNA"/>
</dbReference>
<dbReference type="PANTHER" id="PTHR43975:SF5">
    <property type="entry name" value="PUTATIVE-RELATED"/>
    <property type="match status" value="1"/>
</dbReference>
<dbReference type="Gene3D" id="3.40.50.720">
    <property type="entry name" value="NAD(P)-binding Rossmann-like Domain"/>
    <property type="match status" value="1"/>
</dbReference>
<feature type="non-terminal residue" evidence="1">
    <location>
        <position position="102"/>
    </location>
</feature>
<name>A0A7R9MVJ6_9ACAR</name>